<evidence type="ECO:0000313" key="2">
    <source>
        <dbReference type="Proteomes" id="UP000229896"/>
    </source>
</evidence>
<dbReference type="AlphaFoldDB" id="A0A2M6YCX7"/>
<dbReference type="EMBL" id="PEXI01000019">
    <property type="protein sequence ID" value="PIU24547.1"/>
    <property type="molecule type" value="Genomic_DNA"/>
</dbReference>
<name>A0A2M6YCX7_9BACT</name>
<organism evidence="1 2">
    <name type="scientific">Candidatus Berkelbacteria bacterium CG08_land_8_20_14_0_20_39_8</name>
    <dbReference type="NCBI Taxonomy" id="1974511"/>
    <lineage>
        <taxon>Bacteria</taxon>
        <taxon>Candidatus Berkelbacteria</taxon>
    </lineage>
</organism>
<proteinExistence type="predicted"/>
<sequence>MSIWYFTKGNSTSTSDDTKTAVTIPDGWLGFTSNKYHFSLSYSSDYKVEENAVGTLKFIKDGKEMIDMYVLATNGDEAGIMSAQEALFTNDEKGYMVMDSVIQGKVAGFTSKTITGVFGKNAGVSQTHDGVPGSASIFAPMICYLSLTHMTMAMLVPKRTSPTFLTLSVSRYI</sequence>
<gene>
    <name evidence="1" type="ORF">COT12_00475</name>
</gene>
<comment type="caution">
    <text evidence="1">The sequence shown here is derived from an EMBL/GenBank/DDBJ whole genome shotgun (WGS) entry which is preliminary data.</text>
</comment>
<evidence type="ECO:0000313" key="1">
    <source>
        <dbReference type="EMBL" id="PIU24547.1"/>
    </source>
</evidence>
<dbReference type="Proteomes" id="UP000229896">
    <property type="component" value="Unassembled WGS sequence"/>
</dbReference>
<accession>A0A2M6YCX7</accession>
<protein>
    <submittedName>
        <fullName evidence="1">Uncharacterized protein</fullName>
    </submittedName>
</protein>
<reference evidence="2" key="1">
    <citation type="submission" date="2017-09" db="EMBL/GenBank/DDBJ databases">
        <title>Depth-based differentiation of microbial function through sediment-hosted aquifers and enrichment of novel symbionts in the deep terrestrial subsurface.</title>
        <authorList>
            <person name="Probst A.J."/>
            <person name="Ladd B."/>
            <person name="Jarett J.K."/>
            <person name="Geller-Mcgrath D.E."/>
            <person name="Sieber C.M.K."/>
            <person name="Emerson J.B."/>
            <person name="Anantharaman K."/>
            <person name="Thomas B.C."/>
            <person name="Malmstrom R."/>
            <person name="Stieglmeier M."/>
            <person name="Klingl A."/>
            <person name="Woyke T."/>
            <person name="Ryan C.M."/>
            <person name="Banfield J.F."/>
        </authorList>
    </citation>
    <scope>NUCLEOTIDE SEQUENCE [LARGE SCALE GENOMIC DNA]</scope>
</reference>